<evidence type="ECO:0000256" key="1">
    <source>
        <dbReference type="SAM" id="Phobius"/>
    </source>
</evidence>
<name>A0A7I8DA94_9BACL</name>
<feature type="transmembrane region" description="Helical" evidence="1">
    <location>
        <begin position="6"/>
        <end position="24"/>
    </location>
</feature>
<dbReference type="KEGG" id="eff:skT53_20190"/>
<evidence type="ECO:0000313" key="2">
    <source>
        <dbReference type="EMBL" id="BCJ87034.1"/>
    </source>
</evidence>
<dbReference type="EMBL" id="AP023366">
    <property type="protein sequence ID" value="BCJ87034.1"/>
    <property type="molecule type" value="Genomic_DNA"/>
</dbReference>
<protein>
    <submittedName>
        <fullName evidence="2">Uncharacterized protein</fullName>
    </submittedName>
</protein>
<keyword evidence="1" id="KW-0812">Transmembrane</keyword>
<accession>A0A7I8DA94</accession>
<evidence type="ECO:0000313" key="3">
    <source>
        <dbReference type="Proteomes" id="UP000593802"/>
    </source>
</evidence>
<feature type="transmembrane region" description="Helical" evidence="1">
    <location>
        <begin position="65"/>
        <end position="88"/>
    </location>
</feature>
<keyword evidence="3" id="KW-1185">Reference proteome</keyword>
<sequence>MVQRKYPLTNLFVLVCSLTFAYLFYLNFHMLSRHEWVVIVTLVGIAALFEIRFLEMPSGGQFSLISSLLFTAGVLYGSLTVFFILLFWR</sequence>
<gene>
    <name evidence="2" type="ORF">skT53_20190</name>
</gene>
<keyword evidence="1" id="KW-0472">Membrane</keyword>
<dbReference type="AlphaFoldDB" id="A0A7I8DA94"/>
<feature type="transmembrane region" description="Helical" evidence="1">
    <location>
        <begin position="36"/>
        <end position="53"/>
    </location>
</feature>
<reference evidence="2 3" key="1">
    <citation type="submission" date="2020-08" db="EMBL/GenBank/DDBJ databases">
        <title>Complete Genome Sequence of Effusibacillus dendaii Strain skT53, Isolated from Farmland soil.</title>
        <authorList>
            <person name="Konishi T."/>
            <person name="Kawasaki H."/>
        </authorList>
    </citation>
    <scope>NUCLEOTIDE SEQUENCE [LARGE SCALE GENOMIC DNA]</scope>
    <source>
        <strain evidence="3">skT53</strain>
    </source>
</reference>
<dbReference type="Proteomes" id="UP000593802">
    <property type="component" value="Chromosome"/>
</dbReference>
<keyword evidence="1" id="KW-1133">Transmembrane helix</keyword>
<organism evidence="2 3">
    <name type="scientific">Effusibacillus dendaii</name>
    <dbReference type="NCBI Taxonomy" id="2743772"/>
    <lineage>
        <taxon>Bacteria</taxon>
        <taxon>Bacillati</taxon>
        <taxon>Bacillota</taxon>
        <taxon>Bacilli</taxon>
        <taxon>Bacillales</taxon>
        <taxon>Alicyclobacillaceae</taxon>
        <taxon>Effusibacillus</taxon>
    </lineage>
</organism>
<proteinExistence type="predicted"/>